<feature type="domain" description="Cadherin" evidence="6">
    <location>
        <begin position="74"/>
        <end position="213"/>
    </location>
</feature>
<evidence type="ECO:0000259" key="6">
    <source>
        <dbReference type="PROSITE" id="PS50268"/>
    </source>
</evidence>
<dbReference type="GO" id="GO:0044331">
    <property type="term" value="P:cell-cell adhesion mediated by cadherin"/>
    <property type="evidence" value="ECO:0007669"/>
    <property type="project" value="TreeGrafter"/>
</dbReference>
<organism evidence="7 8">
    <name type="scientific">Pleuronectes platessa</name>
    <name type="common">European plaice</name>
    <dbReference type="NCBI Taxonomy" id="8262"/>
    <lineage>
        <taxon>Eukaryota</taxon>
        <taxon>Metazoa</taxon>
        <taxon>Chordata</taxon>
        <taxon>Craniata</taxon>
        <taxon>Vertebrata</taxon>
        <taxon>Euteleostomi</taxon>
        <taxon>Actinopterygii</taxon>
        <taxon>Neopterygii</taxon>
        <taxon>Teleostei</taxon>
        <taxon>Neoteleostei</taxon>
        <taxon>Acanthomorphata</taxon>
        <taxon>Carangaria</taxon>
        <taxon>Pleuronectiformes</taxon>
        <taxon>Pleuronectoidei</taxon>
        <taxon>Pleuronectidae</taxon>
        <taxon>Pleuronectes</taxon>
    </lineage>
</organism>
<reference evidence="7" key="1">
    <citation type="submission" date="2020-03" db="EMBL/GenBank/DDBJ databases">
        <authorList>
            <person name="Weist P."/>
        </authorList>
    </citation>
    <scope>NUCLEOTIDE SEQUENCE</scope>
</reference>
<name>A0A9N7VNF4_PLEPL</name>
<accession>A0A9N7VNF4</accession>
<dbReference type="PROSITE" id="PS00232">
    <property type="entry name" value="CADHERIN_1"/>
    <property type="match status" value="2"/>
</dbReference>
<dbReference type="CDD" id="cd11304">
    <property type="entry name" value="Cadherin_repeat"/>
    <property type="match status" value="3"/>
</dbReference>
<dbReference type="InterPro" id="IPR020894">
    <property type="entry name" value="Cadherin_CS"/>
</dbReference>
<dbReference type="SMART" id="SM00112">
    <property type="entry name" value="CA"/>
    <property type="match status" value="3"/>
</dbReference>
<dbReference type="GO" id="GO:0016339">
    <property type="term" value="P:calcium-dependent cell-cell adhesion via plasma membrane cell adhesion molecules"/>
    <property type="evidence" value="ECO:0007669"/>
    <property type="project" value="TreeGrafter"/>
</dbReference>
<comment type="caution">
    <text evidence="7">The sequence shown here is derived from an EMBL/GenBank/DDBJ whole genome shotgun (WGS) entry which is preliminary data.</text>
</comment>
<dbReference type="InterPro" id="IPR015919">
    <property type="entry name" value="Cadherin-like_sf"/>
</dbReference>
<dbReference type="PANTHER" id="PTHR24027:SF91">
    <property type="entry name" value="CADHERIN-7"/>
    <property type="match status" value="1"/>
</dbReference>
<dbReference type="GO" id="GO:0000902">
    <property type="term" value="P:cell morphogenesis"/>
    <property type="evidence" value="ECO:0007669"/>
    <property type="project" value="TreeGrafter"/>
</dbReference>
<proteinExistence type="predicted"/>
<dbReference type="GO" id="GO:0016477">
    <property type="term" value="P:cell migration"/>
    <property type="evidence" value="ECO:0007669"/>
    <property type="project" value="TreeGrafter"/>
</dbReference>
<keyword evidence="3 5" id="KW-0106">Calcium</keyword>
<dbReference type="AlphaFoldDB" id="A0A9N7VNF4"/>
<feature type="domain" description="Cadherin" evidence="6">
    <location>
        <begin position="29"/>
        <end position="73"/>
    </location>
</feature>
<dbReference type="FunFam" id="2.60.40.60:FF:000097">
    <property type="entry name" value="cadherin-12 isoform X1"/>
    <property type="match status" value="1"/>
</dbReference>
<dbReference type="Gene3D" id="2.60.40.60">
    <property type="entry name" value="Cadherins"/>
    <property type="match status" value="3"/>
</dbReference>
<keyword evidence="2" id="KW-0677">Repeat</keyword>
<dbReference type="GO" id="GO:0005509">
    <property type="term" value="F:calcium ion binding"/>
    <property type="evidence" value="ECO:0007669"/>
    <property type="project" value="UniProtKB-UniRule"/>
</dbReference>
<protein>
    <recommendedName>
        <fullName evidence="6">Cadherin domain-containing protein</fullName>
    </recommendedName>
</protein>
<gene>
    <name evidence="7" type="ORF">PLEPLA_LOCUS40222</name>
</gene>
<sequence>MAESRLVYLAAQVETAPDKWVIRTALPNMDRETRDQYVLVIQAKDMVGQMGGLSGTTSVTVTLTDVNDNPPRFTHKSYQYTVPESLPVRSVVARIKAADADIGSNAEMDYRIMDGRRARNLQHHNRRCHAGRGDRPAKVTITNDKSTVTISSGSDRSSAVTGKPLDYETKSSFSLRVEATNRNIDSNFLTSGPFSDTTSVKVTVEDVNEPPVFSSPLSRMVISEDAKVGTSIGRVSAHDPDTSNSAIRYSIDRNTDLERFFNVDALSGIISTAKPLDREANSVHNLTIFAIESLHNLCKYRKPQILSVLTSSSRHPVPSSAADDTIVGVVSGCRGMLIHTRGGRSDLGVALSREMLTQGGRSHPRHSYRFTAVTQSTTIIRARCAEQFSTAASHQSKLQRDKRPAPRVLFVTVKSAGTECQRVISGGDARPNHHLALRRSHYAIKDPTQIGKGLTLITVMDINDNAPVFAIDYETLLCENAMPGQSSELLALLAASPAPQALLDNLRPPTGCHALRLLHSCDKDEMIFASWDRGLTPRLCSTD</sequence>
<dbReference type="PANTHER" id="PTHR24027">
    <property type="entry name" value="CADHERIN-23"/>
    <property type="match status" value="1"/>
</dbReference>
<dbReference type="EMBL" id="CADEAL010004130">
    <property type="protein sequence ID" value="CAB1452472.1"/>
    <property type="molecule type" value="Genomic_DNA"/>
</dbReference>
<dbReference type="GO" id="GO:0007043">
    <property type="term" value="P:cell-cell junction assembly"/>
    <property type="evidence" value="ECO:0007669"/>
    <property type="project" value="TreeGrafter"/>
</dbReference>
<evidence type="ECO:0000256" key="3">
    <source>
        <dbReference type="ARBA" id="ARBA00022837"/>
    </source>
</evidence>
<comment type="subcellular location">
    <subcellularLocation>
        <location evidence="1">Membrane</location>
    </subcellularLocation>
</comment>
<evidence type="ECO:0000313" key="8">
    <source>
        <dbReference type="Proteomes" id="UP001153269"/>
    </source>
</evidence>
<dbReference type="SUPFAM" id="SSF49313">
    <property type="entry name" value="Cadherin-like"/>
    <property type="match status" value="3"/>
</dbReference>
<dbReference type="PRINTS" id="PR00205">
    <property type="entry name" value="CADHERIN"/>
</dbReference>
<dbReference type="GO" id="GO:0008013">
    <property type="term" value="F:beta-catenin binding"/>
    <property type="evidence" value="ECO:0007669"/>
    <property type="project" value="TreeGrafter"/>
</dbReference>
<keyword evidence="8" id="KW-1185">Reference proteome</keyword>
<dbReference type="Proteomes" id="UP001153269">
    <property type="component" value="Unassembled WGS sequence"/>
</dbReference>
<dbReference type="InterPro" id="IPR002126">
    <property type="entry name" value="Cadherin-like_dom"/>
</dbReference>
<evidence type="ECO:0000256" key="1">
    <source>
        <dbReference type="ARBA" id="ARBA00004370"/>
    </source>
</evidence>
<dbReference type="FunFam" id="2.60.40.60:FF:000288">
    <property type="entry name" value="cadherin-12 isoform X2"/>
    <property type="match status" value="1"/>
</dbReference>
<evidence type="ECO:0000256" key="4">
    <source>
        <dbReference type="ARBA" id="ARBA00023136"/>
    </source>
</evidence>
<feature type="domain" description="Cadherin" evidence="6">
    <location>
        <begin position="214"/>
        <end position="293"/>
    </location>
</feature>
<dbReference type="InterPro" id="IPR039808">
    <property type="entry name" value="Cadherin"/>
</dbReference>
<dbReference type="GO" id="GO:0045296">
    <property type="term" value="F:cadherin binding"/>
    <property type="evidence" value="ECO:0007669"/>
    <property type="project" value="TreeGrafter"/>
</dbReference>
<dbReference type="GO" id="GO:0016342">
    <property type="term" value="C:catenin complex"/>
    <property type="evidence" value="ECO:0007669"/>
    <property type="project" value="TreeGrafter"/>
</dbReference>
<dbReference type="PROSITE" id="PS50268">
    <property type="entry name" value="CADHERIN_2"/>
    <property type="match status" value="3"/>
</dbReference>
<evidence type="ECO:0000256" key="2">
    <source>
        <dbReference type="ARBA" id="ARBA00022737"/>
    </source>
</evidence>
<evidence type="ECO:0000313" key="7">
    <source>
        <dbReference type="EMBL" id="CAB1452472.1"/>
    </source>
</evidence>
<dbReference type="GO" id="GO:0005912">
    <property type="term" value="C:adherens junction"/>
    <property type="evidence" value="ECO:0007669"/>
    <property type="project" value="TreeGrafter"/>
</dbReference>
<dbReference type="GO" id="GO:0034332">
    <property type="term" value="P:adherens junction organization"/>
    <property type="evidence" value="ECO:0007669"/>
    <property type="project" value="TreeGrafter"/>
</dbReference>
<evidence type="ECO:0000256" key="5">
    <source>
        <dbReference type="PROSITE-ProRule" id="PRU00043"/>
    </source>
</evidence>
<keyword evidence="4" id="KW-0472">Membrane</keyword>
<dbReference type="GO" id="GO:0007156">
    <property type="term" value="P:homophilic cell adhesion via plasma membrane adhesion molecules"/>
    <property type="evidence" value="ECO:0007669"/>
    <property type="project" value="InterPro"/>
</dbReference>
<dbReference type="Pfam" id="PF00028">
    <property type="entry name" value="Cadherin"/>
    <property type="match status" value="1"/>
</dbReference>